<feature type="compositionally biased region" description="Basic and acidic residues" evidence="1">
    <location>
        <begin position="8"/>
        <end position="63"/>
    </location>
</feature>
<dbReference type="RefSeq" id="WP_058460212.1">
    <property type="nucleotide sequence ID" value="NZ_CAAAIY010000005.1"/>
</dbReference>
<organism evidence="2 3">
    <name type="scientific">Legionella bozemanae</name>
    <name type="common">Fluoribacter bozemanae</name>
    <dbReference type="NCBI Taxonomy" id="447"/>
    <lineage>
        <taxon>Bacteria</taxon>
        <taxon>Pseudomonadati</taxon>
        <taxon>Pseudomonadota</taxon>
        <taxon>Gammaproteobacteria</taxon>
        <taxon>Legionellales</taxon>
        <taxon>Legionellaceae</taxon>
        <taxon>Legionella</taxon>
    </lineage>
</organism>
<gene>
    <name evidence="2" type="ORF">Lboz_2610</name>
</gene>
<protein>
    <submittedName>
        <fullName evidence="2">Uncharacterized protein</fullName>
    </submittedName>
</protein>
<evidence type="ECO:0000256" key="1">
    <source>
        <dbReference type="SAM" id="MobiDB-lite"/>
    </source>
</evidence>
<name>A0A0W0RJ14_LEGBO</name>
<dbReference type="EMBL" id="LNXU01000032">
    <property type="protein sequence ID" value="KTC71033.1"/>
    <property type="molecule type" value="Genomic_DNA"/>
</dbReference>
<dbReference type="AlphaFoldDB" id="A0A0W0RJ14"/>
<reference evidence="2 3" key="1">
    <citation type="submission" date="2015-11" db="EMBL/GenBank/DDBJ databases">
        <title>Genomic analysis of 38 Legionella species identifies large and diverse effector repertoires.</title>
        <authorList>
            <person name="Burstein D."/>
            <person name="Amaro F."/>
            <person name="Zusman T."/>
            <person name="Lifshitz Z."/>
            <person name="Cohen O."/>
            <person name="Gilbert J.A."/>
            <person name="Pupko T."/>
            <person name="Shuman H.A."/>
            <person name="Segal G."/>
        </authorList>
    </citation>
    <scope>NUCLEOTIDE SEQUENCE [LARGE SCALE GENOMIC DNA]</scope>
    <source>
        <strain evidence="2 3">WIGA</strain>
    </source>
</reference>
<dbReference type="OrthoDB" id="9935750at2"/>
<dbReference type="PATRIC" id="fig|447.4.peg.2773"/>
<feature type="region of interest" description="Disordered" evidence="1">
    <location>
        <begin position="1"/>
        <end position="71"/>
    </location>
</feature>
<dbReference type="Proteomes" id="UP000054695">
    <property type="component" value="Unassembled WGS sequence"/>
</dbReference>
<evidence type="ECO:0000313" key="2">
    <source>
        <dbReference type="EMBL" id="KTC71033.1"/>
    </source>
</evidence>
<comment type="caution">
    <text evidence="2">The sequence shown here is derived from an EMBL/GenBank/DDBJ whole genome shotgun (WGS) entry which is preliminary data.</text>
</comment>
<accession>A0A0W0RJ14</accession>
<sequence length="275" mass="31212">MSRNLHKTTLDPKKRKGASEPKDTQSFEERRKEQRKRIVEQHERSEARKGESVKKEEGAKKGAENPNVNWDKLRRDLTSKFGSEEQIQASEKFADHLQGKNGFSIQRQAFRLAQEKVRPEPIPGSEQLLKLVKGKKMPESVSSIINLVVALNSYKGDKKGEISLGTDLARLAVIGGLGQALQQYARNKNEEQFKEACTQIMTEFYKPLAADVSLWNAIKEFIKPALVFLHIDTKRLLSSNDLIKDTNVQGMFKKVVQEGIRIADEEQIDTNLNKP</sequence>
<keyword evidence="3" id="KW-1185">Reference proteome</keyword>
<evidence type="ECO:0000313" key="3">
    <source>
        <dbReference type="Proteomes" id="UP000054695"/>
    </source>
</evidence>
<proteinExistence type="predicted"/>